<evidence type="ECO:0000256" key="1">
    <source>
        <dbReference type="SAM" id="Phobius"/>
    </source>
</evidence>
<dbReference type="Proteomes" id="UP001596044">
    <property type="component" value="Unassembled WGS sequence"/>
</dbReference>
<feature type="transmembrane region" description="Helical" evidence="1">
    <location>
        <begin position="51"/>
        <end position="73"/>
    </location>
</feature>
<keyword evidence="1" id="KW-1133">Transmembrane helix</keyword>
<protein>
    <recommendedName>
        <fullName evidence="4">Integral membrane protein</fullName>
    </recommendedName>
</protein>
<gene>
    <name evidence="2" type="ORF">ACFPOG_15280</name>
</gene>
<organism evidence="2 3">
    <name type="scientific">Paenibacillus aestuarii</name>
    <dbReference type="NCBI Taxonomy" id="516965"/>
    <lineage>
        <taxon>Bacteria</taxon>
        <taxon>Bacillati</taxon>
        <taxon>Bacillota</taxon>
        <taxon>Bacilli</taxon>
        <taxon>Bacillales</taxon>
        <taxon>Paenibacillaceae</taxon>
        <taxon>Paenibacillus</taxon>
    </lineage>
</organism>
<reference evidence="3" key="1">
    <citation type="journal article" date="2019" name="Int. J. Syst. Evol. Microbiol.">
        <title>The Global Catalogue of Microorganisms (GCM) 10K type strain sequencing project: providing services to taxonomists for standard genome sequencing and annotation.</title>
        <authorList>
            <consortium name="The Broad Institute Genomics Platform"/>
            <consortium name="The Broad Institute Genome Sequencing Center for Infectious Disease"/>
            <person name="Wu L."/>
            <person name="Ma J."/>
        </authorList>
    </citation>
    <scope>NUCLEOTIDE SEQUENCE [LARGE SCALE GENOMIC DNA]</scope>
    <source>
        <strain evidence="3">KACC 11904</strain>
    </source>
</reference>
<feature type="transmembrane region" description="Helical" evidence="1">
    <location>
        <begin position="85"/>
        <end position="104"/>
    </location>
</feature>
<comment type="caution">
    <text evidence="2">The sequence shown here is derived from an EMBL/GenBank/DDBJ whole genome shotgun (WGS) entry which is preliminary data.</text>
</comment>
<feature type="transmembrane region" description="Helical" evidence="1">
    <location>
        <begin position="111"/>
        <end position="133"/>
    </location>
</feature>
<evidence type="ECO:0000313" key="3">
    <source>
        <dbReference type="Proteomes" id="UP001596044"/>
    </source>
</evidence>
<sequence length="134" mass="14499">MADWMQVPAILISIILGAIAIFQLLLFLGFPLGEYGWGGKHAGVLPPRLRMMSLPSAVLLVFMSLIFLIHTHVVSSDLLVMPTQILVWIITIFLAVNTLGNLASKSKKERLVMTPLSGLACLLSLTVAIFTGIG</sequence>
<evidence type="ECO:0000313" key="2">
    <source>
        <dbReference type="EMBL" id="MFC5449631.1"/>
    </source>
</evidence>
<accession>A0ABW0K9E5</accession>
<name>A0ABW0K9E5_9BACL</name>
<keyword evidence="1" id="KW-0812">Transmembrane</keyword>
<keyword evidence="3" id="KW-1185">Reference proteome</keyword>
<keyword evidence="1" id="KW-0472">Membrane</keyword>
<feature type="transmembrane region" description="Helical" evidence="1">
    <location>
        <begin position="6"/>
        <end position="30"/>
    </location>
</feature>
<dbReference type="RefSeq" id="WP_270877530.1">
    <property type="nucleotide sequence ID" value="NZ_JAQFVF010000002.1"/>
</dbReference>
<dbReference type="EMBL" id="JBHSMJ010000020">
    <property type="protein sequence ID" value="MFC5449631.1"/>
    <property type="molecule type" value="Genomic_DNA"/>
</dbReference>
<proteinExistence type="predicted"/>
<evidence type="ECO:0008006" key="4">
    <source>
        <dbReference type="Google" id="ProtNLM"/>
    </source>
</evidence>